<feature type="binding site" description="axial binding residue" evidence="14">
    <location>
        <position position="66"/>
    </location>
    <ligand>
        <name>heme</name>
        <dbReference type="ChEBI" id="CHEBI:30413"/>
    </ligand>
    <ligandPart>
        <name>Fe</name>
        <dbReference type="ChEBI" id="CHEBI:18248"/>
    </ligandPart>
</feature>
<evidence type="ECO:0000256" key="7">
    <source>
        <dbReference type="ARBA" id="ARBA00022692"/>
    </source>
</evidence>
<keyword evidence="17" id="KW-1185">Reference proteome</keyword>
<keyword evidence="7 14" id="KW-0812">Transmembrane</keyword>
<keyword evidence="11 14" id="KW-0408">Iron</keyword>
<gene>
    <name evidence="16" type="ORF">ACFPN2_07650</name>
</gene>
<sequence length="198" mass="22808">MKLEHSRRASIEKRRKESRPGPRPPAFWLHLRANDYGDHAKRAEAKAAGFQGFMQGSFMLWLKALHIIFVITWFAGLFYLPRLFVYHAALGGSDPAGAERFKIMERRLFTMMTIGAVLAILFGGATLGQVPGFMQMGWMHAKLTLVAGLIVYHFWCYRLLTAFRDNRNQHSERWYRGFNEVPTLFLFGIVILVVVKPF</sequence>
<feature type="region of interest" description="Disordered" evidence="15">
    <location>
        <begin position="1"/>
        <end position="25"/>
    </location>
</feature>
<comment type="similarity">
    <text evidence="3 14">Belongs to the HemJ family.</text>
</comment>
<feature type="transmembrane region" description="Helical" evidence="14">
    <location>
        <begin position="60"/>
        <end position="80"/>
    </location>
</feature>
<dbReference type="PANTHER" id="PTHR40255">
    <property type="entry name" value="UPF0093 MEMBRANE PROTEIN SLR1790"/>
    <property type="match status" value="1"/>
</dbReference>
<evidence type="ECO:0000256" key="8">
    <source>
        <dbReference type="ARBA" id="ARBA00022723"/>
    </source>
</evidence>
<keyword evidence="9 14" id="KW-1133">Transmembrane helix</keyword>
<dbReference type="Pfam" id="PF03653">
    <property type="entry name" value="UPF0093"/>
    <property type="match status" value="1"/>
</dbReference>
<feature type="compositionally biased region" description="Basic and acidic residues" evidence="15">
    <location>
        <begin position="1"/>
        <end position="20"/>
    </location>
</feature>
<proteinExistence type="inferred from homology"/>
<feature type="binding site" description="axial binding residue" evidence="14">
    <location>
        <position position="142"/>
    </location>
    <ligand>
        <name>heme</name>
        <dbReference type="ChEBI" id="CHEBI:30413"/>
    </ligand>
    <ligandPart>
        <name>Fe</name>
        <dbReference type="ChEBI" id="CHEBI:18248"/>
    </ligandPart>
</feature>
<protein>
    <recommendedName>
        <fullName evidence="4 14">Protoporphyrinogen IX oxidase</fullName>
        <shortName evidence="14">PPO</shortName>
        <ecNumber evidence="14">1.3.99.-</ecNumber>
    </recommendedName>
</protein>
<evidence type="ECO:0000256" key="2">
    <source>
        <dbReference type="ARBA" id="ARBA00005073"/>
    </source>
</evidence>
<comment type="cofactor">
    <cofactor evidence="14">
        <name>heme b</name>
        <dbReference type="ChEBI" id="CHEBI:60344"/>
    </cofactor>
    <text evidence="14">Binds 1 heme b (iron(II)-protoporphyrin IX) group per subunit.</text>
</comment>
<comment type="catalytic activity">
    <reaction evidence="13 14">
        <text>protoporphyrinogen IX + 3 A = protoporphyrin IX + 3 AH2</text>
        <dbReference type="Rhea" id="RHEA:62000"/>
        <dbReference type="ChEBI" id="CHEBI:13193"/>
        <dbReference type="ChEBI" id="CHEBI:17499"/>
        <dbReference type="ChEBI" id="CHEBI:57306"/>
        <dbReference type="ChEBI" id="CHEBI:57307"/>
    </reaction>
</comment>
<evidence type="ECO:0000256" key="3">
    <source>
        <dbReference type="ARBA" id="ARBA00006501"/>
    </source>
</evidence>
<evidence type="ECO:0000256" key="4">
    <source>
        <dbReference type="ARBA" id="ARBA00017504"/>
    </source>
</evidence>
<dbReference type="InterPro" id="IPR005265">
    <property type="entry name" value="HemJ-like"/>
</dbReference>
<keyword evidence="12 14" id="KW-0472">Membrane</keyword>
<dbReference type="RefSeq" id="WP_380596020.1">
    <property type="nucleotide sequence ID" value="NZ_JBHSDU010000003.1"/>
</dbReference>
<evidence type="ECO:0000256" key="6">
    <source>
        <dbReference type="ARBA" id="ARBA00022617"/>
    </source>
</evidence>
<keyword evidence="8 14" id="KW-0479">Metal-binding</keyword>
<evidence type="ECO:0000313" key="17">
    <source>
        <dbReference type="Proteomes" id="UP001595904"/>
    </source>
</evidence>
<comment type="caution">
    <text evidence="16">The sequence shown here is derived from an EMBL/GenBank/DDBJ whole genome shotgun (WGS) entry which is preliminary data.</text>
</comment>
<evidence type="ECO:0000256" key="11">
    <source>
        <dbReference type="ARBA" id="ARBA00023004"/>
    </source>
</evidence>
<reference evidence="17" key="1">
    <citation type="journal article" date="2019" name="Int. J. Syst. Evol. Microbiol.">
        <title>The Global Catalogue of Microorganisms (GCM) 10K type strain sequencing project: providing services to taxonomists for standard genome sequencing and annotation.</title>
        <authorList>
            <consortium name="The Broad Institute Genomics Platform"/>
            <consortium name="The Broad Institute Genome Sequencing Center for Infectious Disease"/>
            <person name="Wu L."/>
            <person name="Ma J."/>
        </authorList>
    </citation>
    <scope>NUCLEOTIDE SEQUENCE [LARGE SCALE GENOMIC DNA]</scope>
    <source>
        <strain evidence="17">CGMCC 1.10759</strain>
    </source>
</reference>
<feature type="transmembrane region" description="Helical" evidence="14">
    <location>
        <begin position="139"/>
        <end position="157"/>
    </location>
</feature>
<keyword evidence="5 14" id="KW-1003">Cell membrane</keyword>
<evidence type="ECO:0000256" key="1">
    <source>
        <dbReference type="ARBA" id="ARBA00004651"/>
    </source>
</evidence>
<comment type="function">
    <text evidence="14">Catalyzes the oxidation of protoporphyrinogen IX to protoporphyrin IX.</text>
</comment>
<dbReference type="EMBL" id="JBHSDU010000003">
    <property type="protein sequence ID" value="MFC4308948.1"/>
    <property type="molecule type" value="Genomic_DNA"/>
</dbReference>
<dbReference type="EC" id="1.3.99.-" evidence="14"/>
<evidence type="ECO:0000256" key="5">
    <source>
        <dbReference type="ARBA" id="ARBA00022475"/>
    </source>
</evidence>
<evidence type="ECO:0000256" key="14">
    <source>
        <dbReference type="HAMAP-Rule" id="MF_02239"/>
    </source>
</evidence>
<dbReference type="PANTHER" id="PTHR40255:SF1">
    <property type="entry name" value="PROTOPORPHYRINOGEN IX OXIDASE"/>
    <property type="match status" value="1"/>
</dbReference>
<keyword evidence="6 14" id="KW-0349">Heme</keyword>
<evidence type="ECO:0000313" key="16">
    <source>
        <dbReference type="EMBL" id="MFC4308948.1"/>
    </source>
</evidence>
<accession>A0ABV8SQV3</accession>
<evidence type="ECO:0000256" key="13">
    <source>
        <dbReference type="ARBA" id="ARBA00048390"/>
    </source>
</evidence>
<feature type="transmembrane region" description="Helical" evidence="14">
    <location>
        <begin position="177"/>
        <end position="195"/>
    </location>
</feature>
<organism evidence="16 17">
    <name type="scientific">Steroidobacter flavus</name>
    <dbReference type="NCBI Taxonomy" id="1842136"/>
    <lineage>
        <taxon>Bacteria</taxon>
        <taxon>Pseudomonadati</taxon>
        <taxon>Pseudomonadota</taxon>
        <taxon>Gammaproteobacteria</taxon>
        <taxon>Steroidobacterales</taxon>
        <taxon>Steroidobacteraceae</taxon>
        <taxon>Steroidobacter</taxon>
    </lineage>
</organism>
<comment type="subunit">
    <text evidence="14">Homodimer.</text>
</comment>
<dbReference type="HAMAP" id="MF_02239">
    <property type="entry name" value="HemJ"/>
    <property type="match status" value="1"/>
</dbReference>
<feature type="transmembrane region" description="Helical" evidence="14">
    <location>
        <begin position="108"/>
        <end position="127"/>
    </location>
</feature>
<evidence type="ECO:0000256" key="9">
    <source>
        <dbReference type="ARBA" id="ARBA00022989"/>
    </source>
</evidence>
<evidence type="ECO:0000256" key="10">
    <source>
        <dbReference type="ARBA" id="ARBA00023002"/>
    </source>
</evidence>
<keyword evidence="10 14" id="KW-0560">Oxidoreductase</keyword>
<comment type="pathway">
    <text evidence="2 14">Porphyrin-containing compound metabolism; protoporphyrin-IX biosynthesis; protoporphyrin-IX from protoporphyrinogen-IX: step 1/1.</text>
</comment>
<name>A0ABV8SQV3_9GAMM</name>
<evidence type="ECO:0000256" key="12">
    <source>
        <dbReference type="ARBA" id="ARBA00023136"/>
    </source>
</evidence>
<comment type="subcellular location">
    <subcellularLocation>
        <location evidence="1 14">Cell membrane</location>
        <topology evidence="1 14">Multi-pass membrane protein</topology>
    </subcellularLocation>
</comment>
<dbReference type="Proteomes" id="UP001595904">
    <property type="component" value="Unassembled WGS sequence"/>
</dbReference>
<evidence type="ECO:0000256" key="15">
    <source>
        <dbReference type="SAM" id="MobiDB-lite"/>
    </source>
</evidence>